<sequence>MFSDLLTSEYEVPVSGNHLGLTKRNYRGTTTIRQSKKSEDLNFLEYGKNNKLLCYEVAESVSMS</sequence>
<dbReference type="EMBL" id="HACG01017698">
    <property type="protein sequence ID" value="CEK64563.1"/>
    <property type="molecule type" value="Transcribed_RNA"/>
</dbReference>
<proteinExistence type="predicted"/>
<evidence type="ECO:0000313" key="1">
    <source>
        <dbReference type="EMBL" id="CEK64563.1"/>
    </source>
</evidence>
<protein>
    <submittedName>
        <fullName evidence="1">Uncharacterized protein</fullName>
    </submittedName>
</protein>
<dbReference type="AlphaFoldDB" id="A0A0B6Z7S5"/>
<accession>A0A0B6Z7S5</accession>
<organism evidence="1">
    <name type="scientific">Arion vulgaris</name>
    <dbReference type="NCBI Taxonomy" id="1028688"/>
    <lineage>
        <taxon>Eukaryota</taxon>
        <taxon>Metazoa</taxon>
        <taxon>Spiralia</taxon>
        <taxon>Lophotrochozoa</taxon>
        <taxon>Mollusca</taxon>
        <taxon>Gastropoda</taxon>
        <taxon>Heterobranchia</taxon>
        <taxon>Euthyneura</taxon>
        <taxon>Panpulmonata</taxon>
        <taxon>Eupulmonata</taxon>
        <taxon>Stylommatophora</taxon>
        <taxon>Helicina</taxon>
        <taxon>Arionoidea</taxon>
        <taxon>Arionidae</taxon>
        <taxon>Arion</taxon>
    </lineage>
</organism>
<name>A0A0B6Z7S5_9EUPU</name>
<reference evidence="1" key="1">
    <citation type="submission" date="2014-12" db="EMBL/GenBank/DDBJ databases">
        <title>Insight into the proteome of Arion vulgaris.</title>
        <authorList>
            <person name="Aradska J."/>
            <person name="Bulat T."/>
            <person name="Smidak R."/>
            <person name="Sarate P."/>
            <person name="Gangsoo J."/>
            <person name="Sialana F."/>
            <person name="Bilban M."/>
            <person name="Lubec G."/>
        </authorList>
    </citation>
    <scope>NUCLEOTIDE SEQUENCE</scope>
    <source>
        <tissue evidence="1">Skin</tissue>
    </source>
</reference>
<gene>
    <name evidence="1" type="primary">ORF52141</name>
</gene>